<evidence type="ECO:0000256" key="10">
    <source>
        <dbReference type="ARBA" id="ARBA00022840"/>
    </source>
</evidence>
<dbReference type="FunFam" id="3.30.200.20:FF:001054">
    <property type="entry name" value="Serine/threonine-protein kinase WNK1"/>
    <property type="match status" value="1"/>
</dbReference>
<feature type="compositionally biased region" description="Polar residues" evidence="15">
    <location>
        <begin position="49"/>
        <end position="63"/>
    </location>
</feature>
<evidence type="ECO:0000256" key="9">
    <source>
        <dbReference type="ARBA" id="ARBA00022777"/>
    </source>
</evidence>
<dbReference type="InterPro" id="IPR008271">
    <property type="entry name" value="Ser/Thr_kinase_AS"/>
</dbReference>
<keyword evidence="10" id="KW-0067">ATP-binding</keyword>
<evidence type="ECO:0000256" key="2">
    <source>
        <dbReference type="ARBA" id="ARBA00004496"/>
    </source>
</evidence>
<dbReference type="GO" id="GO:0140693">
    <property type="term" value="F:molecular condensate scaffold activity"/>
    <property type="evidence" value="ECO:0007669"/>
    <property type="project" value="UniProtKB-ARBA"/>
</dbReference>
<feature type="domain" description="Protein kinase" evidence="16">
    <location>
        <begin position="492"/>
        <end position="753"/>
    </location>
</feature>
<evidence type="ECO:0000256" key="14">
    <source>
        <dbReference type="ARBA" id="ARBA00061662"/>
    </source>
</evidence>
<keyword evidence="7" id="KW-0808">Transferase</keyword>
<dbReference type="PROSITE" id="PS50011">
    <property type="entry name" value="PROTEIN_KINASE_DOM"/>
    <property type="match status" value="1"/>
</dbReference>
<protein>
    <recommendedName>
        <fullName evidence="3">non-specific serine/threonine protein kinase</fullName>
        <ecNumber evidence="3">2.7.11.1</ecNumber>
    </recommendedName>
</protein>
<feature type="region of interest" description="Disordered" evidence="15">
    <location>
        <begin position="178"/>
        <end position="207"/>
    </location>
</feature>
<comment type="cofactor">
    <cofactor evidence="1">
        <name>Mg(2+)</name>
        <dbReference type="ChEBI" id="CHEBI:18420"/>
    </cofactor>
</comment>
<feature type="region of interest" description="Disordered" evidence="15">
    <location>
        <begin position="1196"/>
        <end position="1227"/>
    </location>
</feature>
<dbReference type="InterPro" id="IPR050588">
    <property type="entry name" value="WNK_Ser-Thr_kinase"/>
</dbReference>
<dbReference type="GO" id="GO:0005737">
    <property type="term" value="C:cytoplasm"/>
    <property type="evidence" value="ECO:0007669"/>
    <property type="project" value="UniProtKB-SubCell"/>
</dbReference>
<evidence type="ECO:0000256" key="8">
    <source>
        <dbReference type="ARBA" id="ARBA00022741"/>
    </source>
</evidence>
<keyword evidence="4" id="KW-0217">Developmental protein</keyword>
<dbReference type="SMART" id="SM00220">
    <property type="entry name" value="S_TKc"/>
    <property type="match status" value="1"/>
</dbReference>
<dbReference type="Gene3D" id="3.30.200.20">
    <property type="entry name" value="Phosphorylase Kinase, domain 1"/>
    <property type="match status" value="1"/>
</dbReference>
<feature type="compositionally biased region" description="Low complexity" evidence="15">
    <location>
        <begin position="883"/>
        <end position="894"/>
    </location>
</feature>
<evidence type="ECO:0000313" key="17">
    <source>
        <dbReference type="Proteomes" id="UP000035681"/>
    </source>
</evidence>
<comment type="catalytic activity">
    <reaction evidence="12">
        <text>L-threonyl-[protein] + ATP = O-phospho-L-threonyl-[protein] + ADP + H(+)</text>
        <dbReference type="Rhea" id="RHEA:46608"/>
        <dbReference type="Rhea" id="RHEA-COMP:11060"/>
        <dbReference type="Rhea" id="RHEA-COMP:11605"/>
        <dbReference type="ChEBI" id="CHEBI:15378"/>
        <dbReference type="ChEBI" id="CHEBI:30013"/>
        <dbReference type="ChEBI" id="CHEBI:30616"/>
        <dbReference type="ChEBI" id="CHEBI:61977"/>
        <dbReference type="ChEBI" id="CHEBI:456216"/>
        <dbReference type="EC" id="2.7.11.1"/>
    </reaction>
</comment>
<keyword evidence="8" id="KW-0547">Nucleotide-binding</keyword>
<dbReference type="GO" id="GO:0140694">
    <property type="term" value="P:membraneless organelle assembly"/>
    <property type="evidence" value="ECO:0007669"/>
    <property type="project" value="UniProtKB-ARBA"/>
</dbReference>
<keyword evidence="17" id="KW-1185">Reference proteome</keyword>
<dbReference type="PANTHER" id="PTHR13902">
    <property type="entry name" value="SERINE/THREONINE-PROTEIN KINASE WNK WITH NO LYSINE -RELATED"/>
    <property type="match status" value="1"/>
</dbReference>
<dbReference type="Gene3D" id="3.10.20.90">
    <property type="entry name" value="Phosphatidylinositol 3-kinase Catalytic Subunit, Chain A, domain 1"/>
    <property type="match status" value="1"/>
</dbReference>
<dbReference type="InterPro" id="IPR000719">
    <property type="entry name" value="Prot_kinase_dom"/>
</dbReference>
<organism evidence="17 18">
    <name type="scientific">Strongyloides stercoralis</name>
    <name type="common">Threadworm</name>
    <dbReference type="NCBI Taxonomy" id="6248"/>
    <lineage>
        <taxon>Eukaryota</taxon>
        <taxon>Metazoa</taxon>
        <taxon>Ecdysozoa</taxon>
        <taxon>Nematoda</taxon>
        <taxon>Chromadorea</taxon>
        <taxon>Rhabditida</taxon>
        <taxon>Tylenchina</taxon>
        <taxon>Panagrolaimomorpha</taxon>
        <taxon>Strongyloidoidea</taxon>
        <taxon>Strongyloididae</taxon>
        <taxon>Strongyloides</taxon>
    </lineage>
</organism>
<dbReference type="WBParaSite" id="TCONS_00008273.p1">
    <property type="protein sequence ID" value="TCONS_00008273.p1"/>
    <property type="gene ID" value="XLOC_006229"/>
</dbReference>
<keyword evidence="11" id="KW-0175">Coiled coil</keyword>
<evidence type="ECO:0000256" key="5">
    <source>
        <dbReference type="ARBA" id="ARBA00022490"/>
    </source>
</evidence>
<keyword evidence="9" id="KW-0418">Kinase</keyword>
<accession>A0AAF5I0V6</accession>
<feature type="compositionally biased region" description="Polar residues" evidence="15">
    <location>
        <begin position="101"/>
        <end position="114"/>
    </location>
</feature>
<feature type="region of interest" description="Disordered" evidence="15">
    <location>
        <begin position="98"/>
        <end position="120"/>
    </location>
</feature>
<dbReference type="GO" id="GO:0004674">
    <property type="term" value="F:protein serine/threonine kinase activity"/>
    <property type="evidence" value="ECO:0007669"/>
    <property type="project" value="UniProtKB-KW"/>
</dbReference>
<comment type="catalytic activity">
    <reaction evidence="13">
        <text>L-seryl-[protein] + ATP = O-phospho-L-seryl-[protein] + ADP + H(+)</text>
        <dbReference type="Rhea" id="RHEA:17989"/>
        <dbReference type="Rhea" id="RHEA-COMP:9863"/>
        <dbReference type="Rhea" id="RHEA-COMP:11604"/>
        <dbReference type="ChEBI" id="CHEBI:15378"/>
        <dbReference type="ChEBI" id="CHEBI:29999"/>
        <dbReference type="ChEBI" id="CHEBI:30616"/>
        <dbReference type="ChEBI" id="CHEBI:83421"/>
        <dbReference type="ChEBI" id="CHEBI:456216"/>
        <dbReference type="EC" id="2.7.11.1"/>
    </reaction>
</comment>
<evidence type="ECO:0000256" key="1">
    <source>
        <dbReference type="ARBA" id="ARBA00001946"/>
    </source>
</evidence>
<comment type="similarity">
    <text evidence="14">Belongs to the protein kinase superfamily. Ser/Thr protein kinase family. WNK subfamily.</text>
</comment>
<dbReference type="SUPFAM" id="SSF56112">
    <property type="entry name" value="Protein kinase-like (PK-like)"/>
    <property type="match status" value="1"/>
</dbReference>
<keyword evidence="5" id="KW-0963">Cytoplasm</keyword>
<dbReference type="Pfam" id="PF12202">
    <property type="entry name" value="OSR1_C"/>
    <property type="match status" value="1"/>
</dbReference>
<dbReference type="Pfam" id="PF00069">
    <property type="entry name" value="Pkinase"/>
    <property type="match status" value="1"/>
</dbReference>
<name>A0AAF5I0V6_STRER</name>
<keyword evidence="6" id="KW-0723">Serine/threonine-protein kinase</keyword>
<feature type="compositionally biased region" description="Polar residues" evidence="15">
    <location>
        <begin position="229"/>
        <end position="240"/>
    </location>
</feature>
<feature type="region of interest" description="Disordered" evidence="15">
    <location>
        <begin position="49"/>
        <end position="70"/>
    </location>
</feature>
<feature type="region of interest" description="Disordered" evidence="15">
    <location>
        <begin position="855"/>
        <end position="908"/>
    </location>
</feature>
<evidence type="ECO:0000256" key="4">
    <source>
        <dbReference type="ARBA" id="ARBA00022473"/>
    </source>
</evidence>
<evidence type="ECO:0000256" key="15">
    <source>
        <dbReference type="SAM" id="MobiDB-lite"/>
    </source>
</evidence>
<dbReference type="GO" id="GO:0006884">
    <property type="term" value="P:cell volume homeostasis"/>
    <property type="evidence" value="ECO:0007669"/>
    <property type="project" value="UniProtKB-ARBA"/>
</dbReference>
<proteinExistence type="inferred from homology"/>
<evidence type="ECO:0000256" key="12">
    <source>
        <dbReference type="ARBA" id="ARBA00047899"/>
    </source>
</evidence>
<dbReference type="FunFam" id="1.10.510.10:FF:000006">
    <property type="entry name" value="Serine/threonine-protein kinase WNK1 isoform 2"/>
    <property type="match status" value="1"/>
</dbReference>
<dbReference type="GO" id="GO:0005524">
    <property type="term" value="F:ATP binding"/>
    <property type="evidence" value="ECO:0007669"/>
    <property type="project" value="UniProtKB-KW"/>
</dbReference>
<feature type="region of interest" description="Disordered" evidence="15">
    <location>
        <begin position="222"/>
        <end position="257"/>
    </location>
</feature>
<dbReference type="PROSITE" id="PS00108">
    <property type="entry name" value="PROTEIN_KINASE_ST"/>
    <property type="match status" value="1"/>
</dbReference>
<evidence type="ECO:0000256" key="6">
    <source>
        <dbReference type="ARBA" id="ARBA00022527"/>
    </source>
</evidence>
<sequence>MYNIENLVCCCKAMADMKDDEKVSEEGKGKKMIEEVLRPKHAEVSGSKTLNSVHSNTDSSNTIDNKKKTGNDMHKINLISVDKNVNNEEVRKEKKDLKNMGDNSSVGSNTTSMDKTSDKKVQALSKNKDYVSVISEEKARFFQINIPSSDKSNDEKVENIDNKKDNCSKLDVEINLDKNMGPLNEDDKKGIKKTGNVEDDTSKKSESKAHFTTFSPVKKMISDMEQKTTSKSNTLDTTESPCDRSSTKRRTTMKKINEKCGDDLSSCQTISNEEKNRLEAVQREWRLSRPKNQAKQRLLRGSNAGLGDKNLTPTKGTELMLEKNFKNRKFSVSEVEKDGVGKVGDTKHISEFNPLAKSISVSRDSLGDKETDKFVTAKVLDGSSPNELNKINFHKDGRKSSESQAIPNIPKIDESTEENALILSQTPSISITEDNNEKLVIVPSKESEYHEKSTPPEQIEAEEIVDDYLYSDDDNDSEQEKPIDKSPGGRFLKFDEELGRGSFKTVYRGLDTETGVAVAWCELQENKLNKQERQRFREEAVMLKGLQHSNIVKFYDYWESHSAGKNKYIVLVTELMTSGTLKLYIKRFKTISIKILKSWCRQILRGLNFLHTRNPPVIHRDLKCDNIFITGTTGSVKIGDLGLATLKNKSHAKSVIGTPEFMAPEMYDEMYDEAVDVYAFGMCLLEMVTGEYPYAECDFPAQIYKKVTSGVKPECFYKIPEEYAEVKDIIDKCIRLNKEERMTIAQLMAHDFFAADDQYGIRVEIKNREEELCKDSTSFQMQMRIIDPKKRKEYKFNEHEGLQFTFDYLADKVEDVVDQMIDQHHIPESDRKVLIKKLKDKVDAFRRDKEFRKSELKNKEEKKKQEEKEEANNTNEITSNIVDNNDSNLPNDSSKQMNKPIESTDSHNIENLNESKIETPIVTKTVKKGRFGITTTNVPSATIDQSAPSMRPEAVDENDKESSNLPLDTTDQNIKSEILKGNQNEGMNKVNSYCENVATAEIEIKHQSYAEPAIQQLPQKRDTIMEAHVDVPVAEVPVAGSRFKVQPTLGAPEPMTIQNIQNSGPSIPNKIVNIDSHESSRTINNPVHETPIVIQESDPENYVNKDVDPTMSDEYHITQHDEEASIAKHANTIHSLVTQQRPTTSNGAFQDCLMPKDHNSSIHDLELELRKLSGVCGVKLEGDDDVHKNQIIIDNTQQQQQQSSQRCPEEQHHNIQQNQSNIQTGQSTPIAQSIISNNQGQVLPSQMSNILPVQREDDNNVNNGFSIKELSYLLNIAQQQITLQQQLLLAAIEGRPSFNPMNDFSLYNNNCYHHNNHHHHTNIQGQVQSKNVQSQNIPHTVHAVPSTHHQAITPKTFTKPSTYQSTIDGDKNIQQPTLTNTNNILQQTNSMSYQPSGTSSRLQTPSLSGNIAPDLADLNDKLQALCQTEKKNNEDVIHNFNNSNPQQHNEINNQQEWKNSNGVPLNYCTVNSLPNQNYAPLNGNNLSTGLQTLDGLAQALKNVINCKGIPLQQQQQYYEDNKGETCRLCKNCNNKSYPSTQQSLNNPLPQEVEDALAYQNSINLSRDSPSCLCRTSNYSCHPPEHYAVIDADINIIQKEIDSYKNDKLVVYTLEKHKKELLELRSRQCLELREMKHISSLMALRTNELLKQLNIEKDDNINKNESEKQEG</sequence>
<evidence type="ECO:0000313" key="18">
    <source>
        <dbReference type="WBParaSite" id="TCONS_00008273.p1"/>
    </source>
</evidence>
<feature type="compositionally biased region" description="Low complexity" evidence="15">
    <location>
        <begin position="1214"/>
        <end position="1227"/>
    </location>
</feature>
<comment type="subcellular location">
    <subcellularLocation>
        <location evidence="2">Cytoplasm</location>
    </subcellularLocation>
</comment>
<reference evidence="18" key="1">
    <citation type="submission" date="2024-02" db="UniProtKB">
        <authorList>
            <consortium name="WormBaseParasite"/>
        </authorList>
    </citation>
    <scope>IDENTIFICATION</scope>
</reference>
<evidence type="ECO:0000256" key="3">
    <source>
        <dbReference type="ARBA" id="ARBA00012513"/>
    </source>
</evidence>
<dbReference type="GO" id="GO:0071474">
    <property type="term" value="P:cellular hyperosmotic response"/>
    <property type="evidence" value="ECO:0007669"/>
    <property type="project" value="UniProtKB-ARBA"/>
</dbReference>
<dbReference type="CDD" id="cd13983">
    <property type="entry name" value="STKc_WNK"/>
    <property type="match status" value="1"/>
</dbReference>
<dbReference type="InterPro" id="IPR011009">
    <property type="entry name" value="Kinase-like_dom_sf"/>
</dbReference>
<evidence type="ECO:0000256" key="11">
    <source>
        <dbReference type="ARBA" id="ARBA00023054"/>
    </source>
</evidence>
<evidence type="ECO:0000256" key="13">
    <source>
        <dbReference type="ARBA" id="ARBA00048679"/>
    </source>
</evidence>
<dbReference type="Gene3D" id="1.10.510.10">
    <property type="entry name" value="Transferase(Phosphotransferase) domain 1"/>
    <property type="match status" value="1"/>
</dbReference>
<feature type="compositionally biased region" description="Basic and acidic residues" evidence="15">
    <location>
        <begin position="855"/>
        <end position="871"/>
    </location>
</feature>
<dbReference type="Proteomes" id="UP000035681">
    <property type="component" value="Unplaced"/>
</dbReference>
<dbReference type="EC" id="2.7.11.1" evidence="3"/>
<dbReference type="AlphaFoldDB" id="A0AAF5I0V6"/>
<evidence type="ECO:0000256" key="7">
    <source>
        <dbReference type="ARBA" id="ARBA00022679"/>
    </source>
</evidence>
<feature type="region of interest" description="Disordered" evidence="15">
    <location>
        <begin position="940"/>
        <end position="968"/>
    </location>
</feature>
<dbReference type="InterPro" id="IPR024678">
    <property type="entry name" value="Kinase_OSR1/WNK_CCT"/>
</dbReference>
<evidence type="ECO:0000259" key="16">
    <source>
        <dbReference type="PROSITE" id="PS50011"/>
    </source>
</evidence>